<name>A0A378U062_NEIEL</name>
<sequence length="242" mass="28286">MKSKKYPRFPRLKEETVRIKRVLPLSPAYCGNVAHLIRLYLRICRNPYLHLPRVHANRTPWHFIELDGHFYLDLGLDLPAGQREWGFTLQTCQLPACLQEGDGEAEEHFCDILKAMLMMFYLPVFALKQSQSCVCNKTVLLPEAANPPQDDEQRTDLIQNLFFNSHIMDARRRLIQEGGILYFTLDETAPVKRRPLRKLIDEINIQPQTSEPERQKIQTVMAFYREMADFLQSGLPKKLPEY</sequence>
<organism evidence="1 2">
    <name type="scientific">Neisseria elongata</name>
    <dbReference type="NCBI Taxonomy" id="495"/>
    <lineage>
        <taxon>Bacteria</taxon>
        <taxon>Pseudomonadati</taxon>
        <taxon>Pseudomonadota</taxon>
        <taxon>Betaproteobacteria</taxon>
        <taxon>Neisseriales</taxon>
        <taxon>Neisseriaceae</taxon>
        <taxon>Neisseria</taxon>
    </lineage>
</organism>
<dbReference type="RefSeq" id="WP_074898145.1">
    <property type="nucleotide sequence ID" value="NZ_CP031252.1"/>
</dbReference>
<dbReference type="GeneID" id="93352294"/>
<dbReference type="Proteomes" id="UP000254927">
    <property type="component" value="Unassembled WGS sequence"/>
</dbReference>
<reference evidence="1 2" key="1">
    <citation type="submission" date="2018-06" db="EMBL/GenBank/DDBJ databases">
        <authorList>
            <consortium name="Pathogen Informatics"/>
            <person name="Doyle S."/>
        </authorList>
    </citation>
    <scope>NUCLEOTIDE SEQUENCE [LARGE SCALE GENOMIC DNA]</scope>
    <source>
        <strain evidence="1 2">NCTC10660</strain>
    </source>
</reference>
<dbReference type="AlphaFoldDB" id="A0A378U062"/>
<evidence type="ECO:0000313" key="2">
    <source>
        <dbReference type="Proteomes" id="UP000254927"/>
    </source>
</evidence>
<gene>
    <name evidence="1" type="ORF">NCTC10660_01309</name>
</gene>
<accession>A0A378U062</accession>
<evidence type="ECO:0000313" key="1">
    <source>
        <dbReference type="EMBL" id="STZ67820.1"/>
    </source>
</evidence>
<dbReference type="EMBL" id="UGQW01000002">
    <property type="protein sequence ID" value="STZ67820.1"/>
    <property type="molecule type" value="Genomic_DNA"/>
</dbReference>
<protein>
    <submittedName>
        <fullName evidence="1">Uncharacterized protein</fullName>
    </submittedName>
</protein>
<proteinExistence type="predicted"/>